<dbReference type="GO" id="GO:0030639">
    <property type="term" value="P:polyketide biosynthetic process"/>
    <property type="evidence" value="ECO:0007669"/>
    <property type="project" value="TreeGrafter"/>
</dbReference>
<keyword evidence="1" id="KW-0808">Transferase</keyword>
<gene>
    <name evidence="4" type="ORF">NBM05_15010</name>
</gene>
<comment type="caution">
    <text evidence="4">The sequence shown here is derived from an EMBL/GenBank/DDBJ whole genome shotgun (WGS) entry which is preliminary data.</text>
</comment>
<dbReference type="InterPro" id="IPR001099">
    <property type="entry name" value="Chalcone/stilbene_synt_N"/>
</dbReference>
<feature type="domain" description="Chalcone/stilbene synthase N-terminal" evidence="3">
    <location>
        <begin position="126"/>
        <end position="264"/>
    </location>
</feature>
<dbReference type="Proteomes" id="UP001139502">
    <property type="component" value="Unassembled WGS sequence"/>
</dbReference>
<feature type="compositionally biased region" description="Gly residues" evidence="2">
    <location>
        <begin position="271"/>
        <end position="280"/>
    </location>
</feature>
<feature type="region of interest" description="Disordered" evidence="2">
    <location>
        <begin position="264"/>
        <end position="347"/>
    </location>
</feature>
<dbReference type="PANTHER" id="PTHR11877">
    <property type="entry name" value="HYDROXYMETHYLGLUTARYL-COA SYNTHASE"/>
    <property type="match status" value="1"/>
</dbReference>
<keyword evidence="5" id="KW-1185">Reference proteome</keyword>
<reference evidence="4" key="1">
    <citation type="submission" date="2022-06" db="EMBL/GenBank/DDBJ databases">
        <title>Rothia sp. isolated from sandalwood seedling.</title>
        <authorList>
            <person name="Tuikhar N."/>
            <person name="Kirdat K."/>
            <person name="Thorat V."/>
            <person name="Swetha P."/>
            <person name="Padma S."/>
            <person name="Sundararaj R."/>
            <person name="Yadav A."/>
        </authorList>
    </citation>
    <scope>NUCLEOTIDE SEQUENCE</scope>
    <source>
        <strain evidence="4">AR01</strain>
    </source>
</reference>
<feature type="compositionally biased region" description="Pro residues" evidence="2">
    <location>
        <begin position="282"/>
        <end position="307"/>
    </location>
</feature>
<feature type="region of interest" description="Disordered" evidence="2">
    <location>
        <begin position="70"/>
        <end position="108"/>
    </location>
</feature>
<evidence type="ECO:0000313" key="5">
    <source>
        <dbReference type="Proteomes" id="UP001139502"/>
    </source>
</evidence>
<proteinExistence type="predicted"/>
<organism evidence="4 5">
    <name type="scientific">Rothia santali</name>
    <dbReference type="NCBI Taxonomy" id="2949643"/>
    <lineage>
        <taxon>Bacteria</taxon>
        <taxon>Bacillati</taxon>
        <taxon>Actinomycetota</taxon>
        <taxon>Actinomycetes</taxon>
        <taxon>Micrococcales</taxon>
        <taxon>Micrococcaceae</taxon>
        <taxon>Rothia</taxon>
    </lineage>
</organism>
<dbReference type="PANTHER" id="PTHR11877:SF46">
    <property type="entry name" value="TYPE III POLYKETIDE SYNTHASE A"/>
    <property type="match status" value="1"/>
</dbReference>
<dbReference type="InterPro" id="IPR016039">
    <property type="entry name" value="Thiolase-like"/>
</dbReference>
<dbReference type="Pfam" id="PF00195">
    <property type="entry name" value="Chal_sti_synt_N"/>
    <property type="match status" value="1"/>
</dbReference>
<protein>
    <recommendedName>
        <fullName evidence="3">Chalcone/stilbene synthase N-terminal domain-containing protein</fullName>
    </recommendedName>
</protein>
<dbReference type="AlphaFoldDB" id="A0A9X2HFU1"/>
<evidence type="ECO:0000256" key="2">
    <source>
        <dbReference type="SAM" id="MobiDB-lite"/>
    </source>
</evidence>
<feature type="non-terminal residue" evidence="4">
    <location>
        <position position="347"/>
    </location>
</feature>
<dbReference type="GO" id="GO:0016747">
    <property type="term" value="F:acyltransferase activity, transferring groups other than amino-acyl groups"/>
    <property type="evidence" value="ECO:0007669"/>
    <property type="project" value="InterPro"/>
</dbReference>
<evidence type="ECO:0000259" key="3">
    <source>
        <dbReference type="Pfam" id="PF00195"/>
    </source>
</evidence>
<dbReference type="SUPFAM" id="SSF53901">
    <property type="entry name" value="Thiolase-like"/>
    <property type="match status" value="1"/>
</dbReference>
<dbReference type="Gene3D" id="3.40.47.10">
    <property type="match status" value="1"/>
</dbReference>
<evidence type="ECO:0000256" key="1">
    <source>
        <dbReference type="ARBA" id="ARBA00022679"/>
    </source>
</evidence>
<name>A0A9X2HFU1_9MICC</name>
<dbReference type="EMBL" id="JANAFB010000072">
    <property type="protein sequence ID" value="MCP3427280.1"/>
    <property type="molecule type" value="Genomic_DNA"/>
</dbReference>
<sequence length="347" mass="35677">MPAVIRSLEVAVPLVVLRQEELRDVFAAQPGISALSKRLIRAAFDYSGIERRHTVMDELDLAAALAAAPETPTPEALTPEAPTSEIPTPDASTSDAPAPDLADSAPGAAADDAAPVFFDRRAREILAPSTGVRNAFYAREAPRLFVEAARAAVAACPGLEPAAVTHLVTASCTGFYAPGPDLDVVRALGLPRSVKRSHLGFMGCYAAFPALRQAAEICGSDPDAVVLVVCAELCSIHLRTANDPDTIRGASLFADGAAAAVVTAPDDARTGDGGNRGSSPGGPTPGPSRPGGPPPRPPPPAPPPPPAAACTRRYTGNSLPAVPCASSRPPRPQREGPPAAHGRPHEE</sequence>
<evidence type="ECO:0000313" key="4">
    <source>
        <dbReference type="EMBL" id="MCP3427280.1"/>
    </source>
</evidence>
<dbReference type="InterPro" id="IPR011141">
    <property type="entry name" value="Polyketide_synthase_type-III"/>
</dbReference>
<accession>A0A9X2HFU1</accession>